<name>W9QUW0_9ROSA</name>
<reference evidence="2" key="1">
    <citation type="submission" date="2013-01" db="EMBL/GenBank/DDBJ databases">
        <title>Draft Genome Sequence of a Mulberry Tree, Morus notabilis C.K. Schneid.</title>
        <authorList>
            <person name="He N."/>
            <person name="Zhao S."/>
        </authorList>
    </citation>
    <scope>NUCLEOTIDE SEQUENCE</scope>
</reference>
<dbReference type="AlphaFoldDB" id="W9QUW0"/>
<dbReference type="EMBL" id="KE344211">
    <property type="protein sequence ID" value="EXB54853.1"/>
    <property type="molecule type" value="Genomic_DNA"/>
</dbReference>
<keyword evidence="2" id="KW-1185">Reference proteome</keyword>
<protein>
    <submittedName>
        <fullName evidence="1">Uncharacterized protein</fullName>
    </submittedName>
</protein>
<accession>W9QUW0</accession>
<sequence length="60" mass="6917">MSNVDAILKDKSPIKDNDSDILVENDEVLGDYVEEDMDDYEDYNDINEWGDIQDISSDDE</sequence>
<evidence type="ECO:0000313" key="2">
    <source>
        <dbReference type="Proteomes" id="UP000030645"/>
    </source>
</evidence>
<organism evidence="1 2">
    <name type="scientific">Morus notabilis</name>
    <dbReference type="NCBI Taxonomy" id="981085"/>
    <lineage>
        <taxon>Eukaryota</taxon>
        <taxon>Viridiplantae</taxon>
        <taxon>Streptophyta</taxon>
        <taxon>Embryophyta</taxon>
        <taxon>Tracheophyta</taxon>
        <taxon>Spermatophyta</taxon>
        <taxon>Magnoliopsida</taxon>
        <taxon>eudicotyledons</taxon>
        <taxon>Gunneridae</taxon>
        <taxon>Pentapetalae</taxon>
        <taxon>rosids</taxon>
        <taxon>fabids</taxon>
        <taxon>Rosales</taxon>
        <taxon>Moraceae</taxon>
        <taxon>Moreae</taxon>
        <taxon>Morus</taxon>
    </lineage>
</organism>
<gene>
    <name evidence="1" type="ORF">L484_005343</name>
</gene>
<evidence type="ECO:0000313" key="1">
    <source>
        <dbReference type="EMBL" id="EXB54853.1"/>
    </source>
</evidence>
<dbReference type="Proteomes" id="UP000030645">
    <property type="component" value="Unassembled WGS sequence"/>
</dbReference>
<proteinExistence type="predicted"/>